<protein>
    <submittedName>
        <fullName evidence="1">Uncharacterized protein</fullName>
    </submittedName>
</protein>
<gene>
    <name evidence="1" type="ORF">BP422_11060</name>
</gene>
<reference evidence="1 2" key="1">
    <citation type="submission" date="2016-11" db="EMBL/GenBank/DDBJ databases">
        <authorList>
            <person name="Jaros S."/>
            <person name="Januszkiewicz K."/>
            <person name="Wedrychowicz H."/>
        </authorList>
    </citation>
    <scope>NUCLEOTIDE SEQUENCE [LARGE SCALE GENOMIC DNA]</scope>
    <source>
        <strain evidence="1 2">NF2</strain>
    </source>
</reference>
<dbReference type="KEGG" id="bfm:BP422_11060"/>
<name>A0A220MG49_9BACL</name>
<organism evidence="1 2">
    <name type="scientific">Brevibacillus formosus</name>
    <dbReference type="NCBI Taxonomy" id="54913"/>
    <lineage>
        <taxon>Bacteria</taxon>
        <taxon>Bacillati</taxon>
        <taxon>Bacillota</taxon>
        <taxon>Bacilli</taxon>
        <taxon>Bacillales</taxon>
        <taxon>Paenibacillaceae</taxon>
        <taxon>Brevibacillus</taxon>
    </lineage>
</organism>
<proteinExistence type="predicted"/>
<accession>A0A220MG49</accession>
<evidence type="ECO:0000313" key="2">
    <source>
        <dbReference type="Proteomes" id="UP000197781"/>
    </source>
</evidence>
<sequence length="95" mass="11468">MSRSYKKFPVVKDKSGPAKKFAKRLSSKAVRRYSAGIHAGRMYRKIFCSWNINDFWFYKSFREAIRDWETSDVPKVKAKAKKQIINEWAKYYYRK</sequence>
<dbReference type="Proteomes" id="UP000197781">
    <property type="component" value="Chromosome"/>
</dbReference>
<dbReference type="EMBL" id="CP018145">
    <property type="protein sequence ID" value="ASJ54034.1"/>
    <property type="molecule type" value="Genomic_DNA"/>
</dbReference>
<evidence type="ECO:0000313" key="1">
    <source>
        <dbReference type="EMBL" id="ASJ54034.1"/>
    </source>
</evidence>
<dbReference type="RefSeq" id="WP_088907824.1">
    <property type="nucleotide sequence ID" value="NZ_CP018145.1"/>
</dbReference>
<dbReference type="AlphaFoldDB" id="A0A220MG49"/>